<dbReference type="AlphaFoldDB" id="A0A498NIC6"/>
<dbReference type="GO" id="GO:0008017">
    <property type="term" value="F:microtubule binding"/>
    <property type="evidence" value="ECO:0007669"/>
    <property type="project" value="InterPro"/>
</dbReference>
<keyword evidence="7 10" id="KW-0505">Motor protein</keyword>
<evidence type="ECO:0000259" key="14">
    <source>
        <dbReference type="PROSITE" id="PS50157"/>
    </source>
</evidence>
<accession>A0A498NIC6</accession>
<evidence type="ECO:0000256" key="11">
    <source>
        <dbReference type="SAM" id="Coils"/>
    </source>
</evidence>
<dbReference type="GO" id="GO:0090307">
    <property type="term" value="P:mitotic spindle assembly"/>
    <property type="evidence" value="ECO:0007669"/>
    <property type="project" value="TreeGrafter"/>
</dbReference>
<dbReference type="Proteomes" id="UP000290572">
    <property type="component" value="Unassembled WGS sequence"/>
</dbReference>
<protein>
    <submittedName>
        <fullName evidence="15">Kinesin KIF20A isoform X1</fullName>
    </submittedName>
</protein>
<dbReference type="SMART" id="SM00355">
    <property type="entry name" value="ZnF_C2H2"/>
    <property type="match status" value="4"/>
</dbReference>
<dbReference type="PROSITE" id="PS00361">
    <property type="entry name" value="RIBOSOMAL_S10"/>
    <property type="match status" value="1"/>
</dbReference>
<dbReference type="Gene3D" id="3.30.70.600">
    <property type="entry name" value="Ribosomal protein S10 domain"/>
    <property type="match status" value="1"/>
</dbReference>
<feature type="binding site" evidence="10">
    <location>
        <begin position="322"/>
        <end position="329"/>
    </location>
    <ligand>
        <name>ATP</name>
        <dbReference type="ChEBI" id="CHEBI:30616"/>
    </ligand>
</feature>
<dbReference type="GO" id="GO:0005876">
    <property type="term" value="C:spindle microtubule"/>
    <property type="evidence" value="ECO:0007669"/>
    <property type="project" value="TreeGrafter"/>
</dbReference>
<dbReference type="PRINTS" id="PR00380">
    <property type="entry name" value="KINESINHEAVY"/>
</dbReference>
<dbReference type="GO" id="GO:0005840">
    <property type="term" value="C:ribosome"/>
    <property type="evidence" value="ECO:0007669"/>
    <property type="project" value="InterPro"/>
</dbReference>
<evidence type="ECO:0000256" key="4">
    <source>
        <dbReference type="ARBA" id="ARBA00022741"/>
    </source>
</evidence>
<evidence type="ECO:0007829" key="17">
    <source>
        <dbReference type="PeptideAtlas" id="A0A498NIC6"/>
    </source>
</evidence>
<dbReference type="InterPro" id="IPR018268">
    <property type="entry name" value="Ribosomal_uS10_CS"/>
</dbReference>
<feature type="domain" description="C2H2-type" evidence="14">
    <location>
        <begin position="59"/>
        <end position="88"/>
    </location>
</feature>
<keyword evidence="9" id="KW-0862">Zinc</keyword>
<keyword evidence="2" id="KW-0963">Cytoplasm</keyword>
<dbReference type="GO" id="GO:0008270">
    <property type="term" value="F:zinc ion binding"/>
    <property type="evidence" value="ECO:0007669"/>
    <property type="project" value="UniProtKB-KW"/>
</dbReference>
<keyword evidence="8" id="KW-0206">Cytoskeleton</keyword>
<dbReference type="GO" id="GO:0048731">
    <property type="term" value="P:system development"/>
    <property type="evidence" value="ECO:0007669"/>
    <property type="project" value="UniProtKB-ARBA"/>
</dbReference>
<comment type="subcellular location">
    <subcellularLocation>
        <location evidence="1">Cytoplasm</location>
        <location evidence="1">Cytoskeleton</location>
        <location evidence="1">Spindle</location>
    </subcellularLocation>
</comment>
<dbReference type="EMBL" id="QBIY01011444">
    <property type="protein sequence ID" value="RXN31630.1"/>
    <property type="molecule type" value="Genomic_DNA"/>
</dbReference>
<keyword evidence="3" id="KW-0597">Phosphoprotein</keyword>
<feature type="domain" description="Kinesin motor" evidence="13">
    <location>
        <begin position="548"/>
        <end position="599"/>
    </location>
</feature>
<evidence type="ECO:0000256" key="8">
    <source>
        <dbReference type="ARBA" id="ARBA00023212"/>
    </source>
</evidence>
<feature type="compositionally biased region" description="Low complexity" evidence="12">
    <location>
        <begin position="402"/>
        <end position="416"/>
    </location>
</feature>
<keyword evidence="6 11" id="KW-0175">Coiled coil</keyword>
<dbReference type="PANTHER" id="PTHR47970:SF29">
    <property type="entry name" value="KINESIN FAMILY MEMBER 20B"/>
    <property type="match status" value="1"/>
</dbReference>
<dbReference type="Gene3D" id="3.40.850.10">
    <property type="entry name" value="Kinesin motor domain"/>
    <property type="match status" value="1"/>
</dbReference>
<evidence type="ECO:0000256" key="12">
    <source>
        <dbReference type="SAM" id="MobiDB-lite"/>
    </source>
</evidence>
<dbReference type="GO" id="GO:0008574">
    <property type="term" value="F:plus-end-directed microtubule motor activity"/>
    <property type="evidence" value="ECO:0007669"/>
    <property type="project" value="TreeGrafter"/>
</dbReference>
<dbReference type="InterPro" id="IPR036838">
    <property type="entry name" value="Ribosomal_uS10_dom_sf"/>
</dbReference>
<dbReference type="PANTHER" id="PTHR47970">
    <property type="entry name" value="KINESIN-LIKE PROTEIN KIF11"/>
    <property type="match status" value="1"/>
</dbReference>
<feature type="region of interest" description="Disordered" evidence="12">
    <location>
        <begin position="392"/>
        <end position="416"/>
    </location>
</feature>
<feature type="domain" description="C2H2-type" evidence="14">
    <location>
        <begin position="118"/>
        <end position="145"/>
    </location>
</feature>
<dbReference type="SUPFAM" id="SSF57667">
    <property type="entry name" value="beta-beta-alpha zinc fingers"/>
    <property type="match status" value="2"/>
</dbReference>
<dbReference type="GO" id="GO:0003735">
    <property type="term" value="F:structural constituent of ribosome"/>
    <property type="evidence" value="ECO:0007669"/>
    <property type="project" value="InterPro"/>
</dbReference>
<dbReference type="FunFam" id="3.30.160.60:FF:000425">
    <property type="entry name" value="PLAG1 like zinc finger 1"/>
    <property type="match status" value="1"/>
</dbReference>
<evidence type="ECO:0000256" key="5">
    <source>
        <dbReference type="ARBA" id="ARBA00022840"/>
    </source>
</evidence>
<dbReference type="GO" id="GO:0005524">
    <property type="term" value="F:ATP binding"/>
    <property type="evidence" value="ECO:0007669"/>
    <property type="project" value="UniProtKB-UniRule"/>
</dbReference>
<reference evidence="15 16" key="1">
    <citation type="submission" date="2018-03" db="EMBL/GenBank/DDBJ databases">
        <title>Draft genome sequence of Rohu Carp (Labeo rohita).</title>
        <authorList>
            <person name="Das P."/>
            <person name="Kushwaha B."/>
            <person name="Joshi C.G."/>
            <person name="Kumar D."/>
            <person name="Nagpure N.S."/>
            <person name="Sahoo L."/>
            <person name="Das S.P."/>
            <person name="Bit A."/>
            <person name="Patnaik S."/>
            <person name="Meher P.K."/>
            <person name="Jayasankar P."/>
            <person name="Koringa P.G."/>
            <person name="Patel N.V."/>
            <person name="Hinsu A.T."/>
            <person name="Kumar R."/>
            <person name="Pandey M."/>
            <person name="Agarwal S."/>
            <person name="Srivastava S."/>
            <person name="Singh M."/>
            <person name="Iquebal M.A."/>
            <person name="Jaiswal S."/>
            <person name="Angadi U.B."/>
            <person name="Kumar N."/>
            <person name="Raza M."/>
            <person name="Shah T.M."/>
            <person name="Rai A."/>
            <person name="Jena J.K."/>
        </authorList>
    </citation>
    <scope>NUCLEOTIDE SEQUENCE [LARGE SCALE GENOMIC DNA]</scope>
    <source>
        <strain evidence="15">DASCIFA01</strain>
        <tissue evidence="15">Testis</tissue>
    </source>
</reference>
<dbReference type="InterPro" id="IPR013087">
    <property type="entry name" value="Znf_C2H2_type"/>
</dbReference>
<dbReference type="InterPro" id="IPR036961">
    <property type="entry name" value="Kinesin_motor_dom_sf"/>
</dbReference>
<evidence type="ECO:0000256" key="3">
    <source>
        <dbReference type="ARBA" id="ARBA00022553"/>
    </source>
</evidence>
<dbReference type="InterPro" id="IPR047149">
    <property type="entry name" value="KIF11-like"/>
</dbReference>
<dbReference type="SMART" id="SM00129">
    <property type="entry name" value="KISc"/>
    <property type="match status" value="1"/>
</dbReference>
<evidence type="ECO:0000259" key="13">
    <source>
        <dbReference type="PROSITE" id="PS50067"/>
    </source>
</evidence>
<dbReference type="PROSITE" id="PS50157">
    <property type="entry name" value="ZINC_FINGER_C2H2_2"/>
    <property type="match status" value="4"/>
</dbReference>
<evidence type="ECO:0000256" key="7">
    <source>
        <dbReference type="ARBA" id="ARBA00023175"/>
    </source>
</evidence>
<evidence type="ECO:0000256" key="1">
    <source>
        <dbReference type="ARBA" id="ARBA00004186"/>
    </source>
</evidence>
<keyword evidence="9" id="KW-0863">Zinc-finger</keyword>
<dbReference type="GO" id="GO:0051231">
    <property type="term" value="P:spindle elongation"/>
    <property type="evidence" value="ECO:0007669"/>
    <property type="project" value="TreeGrafter"/>
</dbReference>
<dbReference type="GO" id="GO:0006412">
    <property type="term" value="P:translation"/>
    <property type="evidence" value="ECO:0007669"/>
    <property type="project" value="InterPro"/>
</dbReference>
<dbReference type="PROSITE" id="PS50067">
    <property type="entry name" value="KINESIN_MOTOR_2"/>
    <property type="match status" value="2"/>
</dbReference>
<dbReference type="InterPro" id="IPR036236">
    <property type="entry name" value="Znf_C2H2_sf"/>
</dbReference>
<dbReference type="Pfam" id="PF00225">
    <property type="entry name" value="Kinesin"/>
    <property type="match status" value="2"/>
</dbReference>
<comment type="caution">
    <text evidence="15">The sequence shown here is derived from an EMBL/GenBank/DDBJ whole genome shotgun (WGS) entry which is preliminary data.</text>
</comment>
<keyword evidence="4 10" id="KW-0547">Nucleotide-binding</keyword>
<feature type="domain" description="C2H2-type" evidence="14">
    <location>
        <begin position="89"/>
        <end position="116"/>
    </location>
</feature>
<dbReference type="InterPro" id="IPR027417">
    <property type="entry name" value="P-loop_NTPase"/>
</dbReference>
<gene>
    <name evidence="15" type="ORF">ROHU_016747</name>
</gene>
<dbReference type="STRING" id="84645.A0A498NIC6"/>
<evidence type="ECO:0000256" key="9">
    <source>
        <dbReference type="PROSITE-ProRule" id="PRU00042"/>
    </source>
</evidence>
<dbReference type="Gene3D" id="1.20.58.1980">
    <property type="match status" value="1"/>
</dbReference>
<feature type="domain" description="Kinesin motor" evidence="13">
    <location>
        <begin position="226"/>
        <end position="547"/>
    </location>
</feature>
<dbReference type="Pfam" id="PF00096">
    <property type="entry name" value="zf-C2H2"/>
    <property type="match status" value="2"/>
</dbReference>
<dbReference type="GO" id="GO:0072686">
    <property type="term" value="C:mitotic spindle"/>
    <property type="evidence" value="ECO:0007669"/>
    <property type="project" value="TreeGrafter"/>
</dbReference>
<comment type="similarity">
    <text evidence="10">Belongs to the TRAFAC class myosin-kinesin ATPase superfamily. Kinesin family.</text>
</comment>
<organism evidence="15 16">
    <name type="scientific">Labeo rohita</name>
    <name type="common">Indian major carp</name>
    <name type="synonym">Cyprinus rohita</name>
    <dbReference type="NCBI Taxonomy" id="84645"/>
    <lineage>
        <taxon>Eukaryota</taxon>
        <taxon>Metazoa</taxon>
        <taxon>Chordata</taxon>
        <taxon>Craniata</taxon>
        <taxon>Vertebrata</taxon>
        <taxon>Euteleostomi</taxon>
        <taxon>Actinopterygii</taxon>
        <taxon>Neopterygii</taxon>
        <taxon>Teleostei</taxon>
        <taxon>Ostariophysi</taxon>
        <taxon>Cypriniformes</taxon>
        <taxon>Cyprinidae</taxon>
        <taxon>Labeoninae</taxon>
        <taxon>Labeonini</taxon>
        <taxon>Labeo</taxon>
    </lineage>
</organism>
<evidence type="ECO:0000313" key="16">
    <source>
        <dbReference type="Proteomes" id="UP000290572"/>
    </source>
</evidence>
<dbReference type="GO" id="GO:0007018">
    <property type="term" value="P:microtubule-based movement"/>
    <property type="evidence" value="ECO:0007669"/>
    <property type="project" value="InterPro"/>
</dbReference>
<evidence type="ECO:0000256" key="10">
    <source>
        <dbReference type="PROSITE-ProRule" id="PRU00283"/>
    </source>
</evidence>
<feature type="domain" description="C2H2-type" evidence="14">
    <location>
        <begin position="31"/>
        <end position="58"/>
    </location>
</feature>
<keyword evidence="17" id="KW-1267">Proteomics identification</keyword>
<comment type="caution">
    <text evidence="10">Lacks conserved residue(s) required for the propagation of feature annotation.</text>
</comment>
<evidence type="ECO:0000313" key="15">
    <source>
        <dbReference type="EMBL" id="RXN31630.1"/>
    </source>
</evidence>
<dbReference type="SUPFAM" id="SSF52540">
    <property type="entry name" value="P-loop containing nucleoside triphosphate hydrolases"/>
    <property type="match status" value="1"/>
</dbReference>
<evidence type="ECO:0000256" key="6">
    <source>
        <dbReference type="ARBA" id="ARBA00023054"/>
    </source>
</evidence>
<keyword evidence="5 10" id="KW-0067">ATP-binding</keyword>
<dbReference type="Gene3D" id="3.30.160.60">
    <property type="entry name" value="Classic Zinc Finger"/>
    <property type="match status" value="3"/>
</dbReference>
<sequence>MATVSANDCPTTAEHCRVRKRRVEGKVRKNFSCQLCEKAFNSLEKLKVHSYSHTGERPYHCTHTDCTKAFVSKYKLLRHMATHSPEKTHKCSYCEKMFHRKDHLKNHLHTHDPNKEAFSCTECGKSYNTKLGFRRHQALHAAHRGDLTCQAFKDTGKAPVEAEVAIHRIRITLTSRNVKSLEKVFFPPPVVCADLIRGAKEKSLKVKGPVRMPTKSENNEISEPHQLRVYLKVRPFSEEELRSNEDQGCVVFEDSETIALHAPKGSATMKSSEKGIGQQVYKFSFTQIFGPTCTQAEFFEGTISSQVHDFLHGKNALVFSYGVTNAGKTYTIQGSQKEPGILPRALEVMFKHIGGHQYEHMDLKPYLSSDVQKLDSDQLKVEKNAKAALFSSLKEEPEPTRSSRNSSTSSSVGSLSFSSVSYDHTADSVDGMVERPCLYSVWVAFYEIYNEHVYDLLQLAHTTKTKRRPALRVCEDSTGSSYIRDLRWVNVQNAEEASKILRVGNKNRSAAATKMNQSSSRSHSIFTIKLIRMEGGDVQGLSEMKMSYIPFRESKLTRLFQGMFCGRGRASMIVNINQCASTYDETIHVMKFSAVAKQVIPPRSLESLAPRLVGLDGKPLLKNGFIDDQAVDDYLSEEELLDGDEADMSILPQEELLGLVESLRVKLLAERRKNLLQEIQIRKEMGDAMLQQIMEAEELHSRQMVDLKESYEEKMDRTFEMYKEALKEHAYQCALERLEEDYIPIEEYNEEQERVKELEKLVREWEQKSRCYGHLPVMQDNFMQTSPVPTTEESDAERFKMLYKEKCAVEKLCVDKQEEQKMEGLQSDVVAKEKEMNSLRQEIAKLANDSVGQSRPRCGLLVNIKESMTPPSTGSLCRTIKKSVRATTSLRKKPS</sequence>
<evidence type="ECO:0000256" key="2">
    <source>
        <dbReference type="ARBA" id="ARBA00022490"/>
    </source>
</evidence>
<proteinExistence type="evidence at protein level"/>
<dbReference type="GO" id="GO:0005634">
    <property type="term" value="C:nucleus"/>
    <property type="evidence" value="ECO:0007669"/>
    <property type="project" value="TreeGrafter"/>
</dbReference>
<dbReference type="PROSITE" id="PS00028">
    <property type="entry name" value="ZINC_FINGER_C2H2_1"/>
    <property type="match status" value="4"/>
</dbReference>
<dbReference type="GO" id="GO:0003723">
    <property type="term" value="F:RNA binding"/>
    <property type="evidence" value="ECO:0007669"/>
    <property type="project" value="InterPro"/>
</dbReference>
<keyword evidence="9" id="KW-0479">Metal-binding</keyword>
<dbReference type="InterPro" id="IPR001752">
    <property type="entry name" value="Kinesin_motor_dom"/>
</dbReference>
<keyword evidence="16" id="KW-1185">Reference proteome</keyword>
<dbReference type="SUPFAM" id="SSF54999">
    <property type="entry name" value="Ribosomal protein S10"/>
    <property type="match status" value="1"/>
</dbReference>
<feature type="coiled-coil region" evidence="11">
    <location>
        <begin position="815"/>
        <end position="849"/>
    </location>
</feature>
<feature type="coiled-coil region" evidence="11">
    <location>
        <begin position="708"/>
        <end position="768"/>
    </location>
</feature>
<name>A0A498NIC6_LABRO</name>